<organism evidence="2 3">
    <name type="scientific">Cladonia borealis</name>
    <dbReference type="NCBI Taxonomy" id="184061"/>
    <lineage>
        <taxon>Eukaryota</taxon>
        <taxon>Fungi</taxon>
        <taxon>Dikarya</taxon>
        <taxon>Ascomycota</taxon>
        <taxon>Pezizomycotina</taxon>
        <taxon>Lecanoromycetes</taxon>
        <taxon>OSLEUM clade</taxon>
        <taxon>Lecanoromycetidae</taxon>
        <taxon>Lecanorales</taxon>
        <taxon>Lecanorineae</taxon>
        <taxon>Cladoniaceae</taxon>
        <taxon>Cladonia</taxon>
    </lineage>
</organism>
<evidence type="ECO:0000313" key="3">
    <source>
        <dbReference type="Proteomes" id="UP001166286"/>
    </source>
</evidence>
<name>A0AA39QUC6_9LECA</name>
<comment type="caution">
    <text evidence="2">The sequence shown here is derived from an EMBL/GenBank/DDBJ whole genome shotgun (WGS) entry which is preliminary data.</text>
</comment>
<gene>
    <name evidence="2" type="ORF">JMJ35_009304</name>
</gene>
<feature type="compositionally biased region" description="Basic and acidic residues" evidence="1">
    <location>
        <begin position="29"/>
        <end position="38"/>
    </location>
</feature>
<sequence>MISSNGDRSPETSQGSQPQKSPSQALEQWRNKSERHEQVAVGHNTSRPSEAQMKALLDKVQRKAEGK</sequence>
<evidence type="ECO:0000313" key="2">
    <source>
        <dbReference type="EMBL" id="KAK0508220.1"/>
    </source>
</evidence>
<accession>A0AA39QUC6</accession>
<reference evidence="2" key="1">
    <citation type="submission" date="2023-03" db="EMBL/GenBank/DDBJ databases">
        <title>Complete genome of Cladonia borealis.</title>
        <authorList>
            <person name="Park H."/>
        </authorList>
    </citation>
    <scope>NUCLEOTIDE SEQUENCE</scope>
    <source>
        <strain evidence="2">ANT050790</strain>
    </source>
</reference>
<proteinExistence type="predicted"/>
<feature type="region of interest" description="Disordered" evidence="1">
    <location>
        <begin position="1"/>
        <end position="52"/>
    </location>
</feature>
<dbReference type="Proteomes" id="UP001166286">
    <property type="component" value="Unassembled WGS sequence"/>
</dbReference>
<dbReference type="AlphaFoldDB" id="A0AA39QUC6"/>
<keyword evidence="3" id="KW-1185">Reference proteome</keyword>
<evidence type="ECO:0000256" key="1">
    <source>
        <dbReference type="SAM" id="MobiDB-lite"/>
    </source>
</evidence>
<protein>
    <submittedName>
        <fullName evidence="2">Uncharacterized protein</fullName>
    </submittedName>
</protein>
<dbReference type="EMBL" id="JAFEKC020000021">
    <property type="protein sequence ID" value="KAK0508220.1"/>
    <property type="molecule type" value="Genomic_DNA"/>
</dbReference>
<feature type="compositionally biased region" description="Low complexity" evidence="1">
    <location>
        <begin position="13"/>
        <end position="24"/>
    </location>
</feature>